<dbReference type="AlphaFoldDB" id="A0AAD7NV79"/>
<comment type="caution">
    <text evidence="1">The sequence shown here is derived from an EMBL/GenBank/DDBJ whole genome shotgun (WGS) entry which is preliminary data.</text>
</comment>
<organism evidence="1 2">
    <name type="scientific">Mycena metata</name>
    <dbReference type="NCBI Taxonomy" id="1033252"/>
    <lineage>
        <taxon>Eukaryota</taxon>
        <taxon>Fungi</taxon>
        <taxon>Dikarya</taxon>
        <taxon>Basidiomycota</taxon>
        <taxon>Agaricomycotina</taxon>
        <taxon>Agaricomycetes</taxon>
        <taxon>Agaricomycetidae</taxon>
        <taxon>Agaricales</taxon>
        <taxon>Marasmiineae</taxon>
        <taxon>Mycenaceae</taxon>
        <taxon>Mycena</taxon>
    </lineage>
</organism>
<reference evidence="1" key="1">
    <citation type="submission" date="2023-03" db="EMBL/GenBank/DDBJ databases">
        <title>Massive genome expansion in bonnet fungi (Mycena s.s.) driven by repeated elements and novel gene families across ecological guilds.</title>
        <authorList>
            <consortium name="Lawrence Berkeley National Laboratory"/>
            <person name="Harder C.B."/>
            <person name="Miyauchi S."/>
            <person name="Viragh M."/>
            <person name="Kuo A."/>
            <person name="Thoen E."/>
            <person name="Andreopoulos B."/>
            <person name="Lu D."/>
            <person name="Skrede I."/>
            <person name="Drula E."/>
            <person name="Henrissat B."/>
            <person name="Morin E."/>
            <person name="Kohler A."/>
            <person name="Barry K."/>
            <person name="LaButti K."/>
            <person name="Morin E."/>
            <person name="Salamov A."/>
            <person name="Lipzen A."/>
            <person name="Mereny Z."/>
            <person name="Hegedus B."/>
            <person name="Baldrian P."/>
            <person name="Stursova M."/>
            <person name="Weitz H."/>
            <person name="Taylor A."/>
            <person name="Grigoriev I.V."/>
            <person name="Nagy L.G."/>
            <person name="Martin F."/>
            <person name="Kauserud H."/>
        </authorList>
    </citation>
    <scope>NUCLEOTIDE SEQUENCE</scope>
    <source>
        <strain evidence="1">CBHHK182m</strain>
    </source>
</reference>
<keyword evidence="2" id="KW-1185">Reference proteome</keyword>
<proteinExistence type="predicted"/>
<dbReference type="EMBL" id="JARKIB010000009">
    <property type="protein sequence ID" value="KAJ7776248.1"/>
    <property type="molecule type" value="Genomic_DNA"/>
</dbReference>
<dbReference type="Proteomes" id="UP001215598">
    <property type="component" value="Unassembled WGS sequence"/>
</dbReference>
<evidence type="ECO:0000313" key="2">
    <source>
        <dbReference type="Proteomes" id="UP001215598"/>
    </source>
</evidence>
<evidence type="ECO:0000313" key="1">
    <source>
        <dbReference type="EMBL" id="KAJ7776248.1"/>
    </source>
</evidence>
<name>A0AAD7NV79_9AGAR</name>
<sequence>MPASTQKDRFRAIATHKVPPHLSKEKFEGKVEALVDDVVALLSAQRHLLKLELLFWNKSVEDALQSLGFPPAEPHVITVAESETLEHLAELLRDEEVQRLAENAKDLLNGASAWAADVQFRTVDASSFASSLRFTRPYSSSPLPISATNFSPIGSTSGSPYPR</sequence>
<accession>A0AAD7NV79</accession>
<gene>
    <name evidence="1" type="ORF">B0H16DRAFT_1506041</name>
</gene>
<protein>
    <submittedName>
        <fullName evidence="1">Uncharacterized protein</fullName>
    </submittedName>
</protein>